<evidence type="ECO:0000313" key="3">
    <source>
        <dbReference type="Proteomes" id="UP000822688"/>
    </source>
</evidence>
<dbReference type="PANTHER" id="PTHR31672:SF2">
    <property type="entry name" value="F-BOX DOMAIN-CONTAINING PROTEIN"/>
    <property type="match status" value="1"/>
</dbReference>
<dbReference type="EMBL" id="CM026421">
    <property type="protein sequence ID" value="KAG0589221.1"/>
    <property type="molecule type" value="Genomic_DNA"/>
</dbReference>
<protein>
    <submittedName>
        <fullName evidence="2">Uncharacterized protein</fullName>
    </submittedName>
</protein>
<organism evidence="2 3">
    <name type="scientific">Ceratodon purpureus</name>
    <name type="common">Fire moss</name>
    <name type="synonym">Dicranum purpureum</name>
    <dbReference type="NCBI Taxonomy" id="3225"/>
    <lineage>
        <taxon>Eukaryota</taxon>
        <taxon>Viridiplantae</taxon>
        <taxon>Streptophyta</taxon>
        <taxon>Embryophyta</taxon>
        <taxon>Bryophyta</taxon>
        <taxon>Bryophytina</taxon>
        <taxon>Bryopsida</taxon>
        <taxon>Dicranidae</taxon>
        <taxon>Pseudoditrichales</taxon>
        <taxon>Ditrichaceae</taxon>
        <taxon>Ceratodon</taxon>
    </lineage>
</organism>
<reference evidence="2" key="1">
    <citation type="submission" date="2020-06" db="EMBL/GenBank/DDBJ databases">
        <title>WGS assembly of Ceratodon purpureus strain R40.</title>
        <authorList>
            <person name="Carey S.B."/>
            <person name="Jenkins J."/>
            <person name="Shu S."/>
            <person name="Lovell J.T."/>
            <person name="Sreedasyam A."/>
            <person name="Maumus F."/>
            <person name="Tiley G.P."/>
            <person name="Fernandez-Pozo N."/>
            <person name="Barry K."/>
            <person name="Chen C."/>
            <person name="Wang M."/>
            <person name="Lipzen A."/>
            <person name="Daum C."/>
            <person name="Saski C.A."/>
            <person name="Payton A.C."/>
            <person name="Mcbreen J.C."/>
            <person name="Conrad R.E."/>
            <person name="Kollar L.M."/>
            <person name="Olsson S."/>
            <person name="Huttunen S."/>
            <person name="Landis J.B."/>
            <person name="Wickett N.J."/>
            <person name="Johnson M.G."/>
            <person name="Rensing S.A."/>
            <person name="Grimwood J."/>
            <person name="Schmutz J."/>
            <person name="Mcdaniel S.F."/>
        </authorList>
    </citation>
    <scope>NUCLEOTIDE SEQUENCE</scope>
    <source>
        <strain evidence="2">R40</strain>
    </source>
</reference>
<keyword evidence="3" id="KW-1185">Reference proteome</keyword>
<dbReference type="InterPro" id="IPR015915">
    <property type="entry name" value="Kelch-typ_b-propeller"/>
</dbReference>
<accession>A0A8T0J2X5</accession>
<dbReference type="Proteomes" id="UP000822688">
    <property type="component" value="Chromosome 1"/>
</dbReference>
<dbReference type="AlphaFoldDB" id="A0A8T0J2X5"/>
<feature type="compositionally biased region" description="Polar residues" evidence="1">
    <location>
        <begin position="50"/>
        <end position="66"/>
    </location>
</feature>
<feature type="compositionally biased region" description="Polar residues" evidence="1">
    <location>
        <begin position="28"/>
        <end position="42"/>
    </location>
</feature>
<name>A0A8T0J2X5_CERPU</name>
<dbReference type="PANTHER" id="PTHR31672">
    <property type="entry name" value="BNACNNG10540D PROTEIN"/>
    <property type="match status" value="1"/>
</dbReference>
<dbReference type="SUPFAM" id="SSF117281">
    <property type="entry name" value="Kelch motif"/>
    <property type="match status" value="1"/>
</dbReference>
<comment type="caution">
    <text evidence="2">The sequence shown here is derived from an EMBL/GenBank/DDBJ whole genome shotgun (WGS) entry which is preliminary data.</text>
</comment>
<feature type="compositionally biased region" description="Basic and acidic residues" evidence="1">
    <location>
        <begin position="1"/>
        <end position="15"/>
    </location>
</feature>
<evidence type="ECO:0000256" key="1">
    <source>
        <dbReference type="SAM" id="MobiDB-lite"/>
    </source>
</evidence>
<feature type="region of interest" description="Disordered" evidence="1">
    <location>
        <begin position="1"/>
        <end position="137"/>
    </location>
</feature>
<sequence>MHKAKDSRNNPEMPKRATPSVQIPEARSSLQQKRTRSLSSPTELKCSAVPDTTSLKNLVTQENSPTRYKEAGKLNTQRERSHCNQNGSAKKGISDPKGKLVGSPEAEQRSRNGTWRNKNHLGNGGTLERQLASSSSIAARQDVPLEAYSDDDDDAGSILLHNDGDLPPPGKALPEDSQAVEMAVMVQDDPEGVEPLLLELTDDILGRLPMLQVLQLRHKLGKACKNAIHRPAFRRSRPGSEGDFSPSFFMTDDEGDLHWHGFDTKLKKWTRLPSLNFAKTILPSPDPDLFKDYLMAGDGGLLCINVGKATGREKLVICNPLTQKVKELPPLNYPRHPVLMHLKIMDPDSGHYKVIVAGSAAIGTEVLSLKTEEYDSRTGVWECPDGSDLPCPAFGLNEYQNGVYFKDSERELLMCVAIIDTMGRGVLVYDITKKKWAQGHNVKQLHIPLVRSEPNVSHLATTQIVGCGESVFVFSEQECGRDVYFVIHKLIPEGSGDFTWDEVMKRKRTGGRGLLVYPEFTCVPVSDHELCIFNTVEHTIEIIDLLNPTEVTPLQYAPPSTRGNRFHSLNPIGFVFKPSFKSVVCPGELILRQRERRSNCETRDSVPNRTSVHKFDGNCELNNHPTKLSVVNVDSKVDTVPTNETDATENPVQTVARPVACPVEIPGRHHNPCAMAGDGVEVRPKSWDGVLSSVQLTIAAK</sequence>
<evidence type="ECO:0000313" key="2">
    <source>
        <dbReference type="EMBL" id="KAG0589221.1"/>
    </source>
</evidence>
<gene>
    <name evidence="2" type="ORF">KC19_1G005400</name>
</gene>
<proteinExistence type="predicted"/>
<feature type="compositionally biased region" description="Basic and acidic residues" evidence="1">
    <location>
        <begin position="67"/>
        <end position="82"/>
    </location>
</feature>
<dbReference type="InterPro" id="IPR050796">
    <property type="entry name" value="SCF_F-box_component"/>
</dbReference>